<organism evidence="4 5">
    <name type="scientific">Amaricoccus macauensis</name>
    <dbReference type="NCBI Taxonomy" id="57001"/>
    <lineage>
        <taxon>Bacteria</taxon>
        <taxon>Pseudomonadati</taxon>
        <taxon>Pseudomonadota</taxon>
        <taxon>Alphaproteobacteria</taxon>
        <taxon>Rhodobacterales</taxon>
        <taxon>Paracoccaceae</taxon>
        <taxon>Amaricoccus</taxon>
    </lineage>
</organism>
<evidence type="ECO:0000313" key="4">
    <source>
        <dbReference type="EMBL" id="MBB5224440.1"/>
    </source>
</evidence>
<dbReference type="RefSeq" id="WP_221288997.1">
    <property type="nucleotide sequence ID" value="NZ_JACHFM010000007.1"/>
</dbReference>
<feature type="domain" description="Sulfotransferase" evidence="3">
    <location>
        <begin position="128"/>
        <end position="219"/>
    </location>
</feature>
<sequence length="307" mass="34042">MSVPVPPSASVSAPATFAGVTTEAAATAPASATETGLAVIPADRFALIIGSMKCATTSLFAYLAEHPGIAPSIVKEPEYFSRHQGHRHPVARYEELWPDFDPDRHRYAMEGSTGYTKFHERGAAETIRAYGLRPKLIYIVRNPFDRIESHYNFMLQDPEWRFAITDPTLVQTSNYWLFADEFARAFGRENLLLLDYETLSRDPRETVNAACRFLGLAPLETIAAPEARNVTELPRSGFERRLRRLLPGVGGGVPEVVKAPVRRALAALRPDKSRLSAAERARVKETLAPDMARLNADFGVDVGKWGF</sequence>
<dbReference type="Pfam" id="PF00685">
    <property type="entry name" value="Sulfotransfer_1"/>
    <property type="match status" value="1"/>
</dbReference>
<reference evidence="4 5" key="1">
    <citation type="submission" date="2020-08" db="EMBL/GenBank/DDBJ databases">
        <title>Genomic Encyclopedia of Type Strains, Phase IV (KMG-IV): sequencing the most valuable type-strain genomes for metagenomic binning, comparative biology and taxonomic classification.</title>
        <authorList>
            <person name="Goeker M."/>
        </authorList>
    </citation>
    <scope>NUCLEOTIDE SEQUENCE [LARGE SCALE GENOMIC DNA]</scope>
    <source>
        <strain evidence="4 5">DSM 101730</strain>
    </source>
</reference>
<dbReference type="Gene3D" id="3.40.50.300">
    <property type="entry name" value="P-loop containing nucleotide triphosphate hydrolases"/>
    <property type="match status" value="1"/>
</dbReference>
<dbReference type="InterPro" id="IPR037359">
    <property type="entry name" value="NST/OST"/>
</dbReference>
<dbReference type="PANTHER" id="PTHR10605:SF56">
    <property type="entry name" value="BIFUNCTIONAL HEPARAN SULFATE N-DEACETYLASE_N-SULFOTRANSFERASE"/>
    <property type="match status" value="1"/>
</dbReference>
<evidence type="ECO:0000256" key="2">
    <source>
        <dbReference type="ARBA" id="ARBA00023180"/>
    </source>
</evidence>
<protein>
    <recommendedName>
        <fullName evidence="3">Sulfotransferase domain-containing protein</fullName>
    </recommendedName>
</protein>
<evidence type="ECO:0000313" key="5">
    <source>
        <dbReference type="Proteomes" id="UP000549457"/>
    </source>
</evidence>
<dbReference type="AlphaFoldDB" id="A0A840SUK2"/>
<dbReference type="InterPro" id="IPR027417">
    <property type="entry name" value="P-loop_NTPase"/>
</dbReference>
<gene>
    <name evidence="4" type="ORF">HNP73_004410</name>
</gene>
<name>A0A840SUK2_9RHOB</name>
<dbReference type="GO" id="GO:0008146">
    <property type="term" value="F:sulfotransferase activity"/>
    <property type="evidence" value="ECO:0007669"/>
    <property type="project" value="InterPro"/>
</dbReference>
<accession>A0A840SUK2</accession>
<keyword evidence="1" id="KW-0808">Transferase</keyword>
<dbReference type="Proteomes" id="UP000549457">
    <property type="component" value="Unassembled WGS sequence"/>
</dbReference>
<evidence type="ECO:0000256" key="1">
    <source>
        <dbReference type="ARBA" id="ARBA00022679"/>
    </source>
</evidence>
<keyword evidence="5" id="KW-1185">Reference proteome</keyword>
<keyword evidence="2" id="KW-0325">Glycoprotein</keyword>
<dbReference type="PANTHER" id="PTHR10605">
    <property type="entry name" value="HEPARAN SULFATE SULFOTRANSFERASE"/>
    <property type="match status" value="1"/>
</dbReference>
<evidence type="ECO:0000259" key="3">
    <source>
        <dbReference type="Pfam" id="PF00685"/>
    </source>
</evidence>
<dbReference type="SUPFAM" id="SSF52540">
    <property type="entry name" value="P-loop containing nucleoside triphosphate hydrolases"/>
    <property type="match status" value="1"/>
</dbReference>
<proteinExistence type="predicted"/>
<dbReference type="InterPro" id="IPR000863">
    <property type="entry name" value="Sulfotransferase_dom"/>
</dbReference>
<comment type="caution">
    <text evidence="4">The sequence shown here is derived from an EMBL/GenBank/DDBJ whole genome shotgun (WGS) entry which is preliminary data.</text>
</comment>
<dbReference type="EMBL" id="JACHFM010000007">
    <property type="protein sequence ID" value="MBB5224440.1"/>
    <property type="molecule type" value="Genomic_DNA"/>
</dbReference>